<proteinExistence type="predicted"/>
<dbReference type="EMBL" id="VIEB01000293">
    <property type="protein sequence ID" value="TQD96366.1"/>
    <property type="molecule type" value="Genomic_DNA"/>
</dbReference>
<comment type="caution">
    <text evidence="1">The sequence shown here is derived from an EMBL/GenBank/DDBJ whole genome shotgun (WGS) entry which is preliminary data.</text>
</comment>
<gene>
    <name evidence="1" type="ORF">C1H46_018000</name>
</gene>
<evidence type="ECO:0000313" key="2">
    <source>
        <dbReference type="Proteomes" id="UP000315295"/>
    </source>
</evidence>
<protein>
    <submittedName>
        <fullName evidence="1">Uncharacterized protein</fullName>
    </submittedName>
</protein>
<evidence type="ECO:0000313" key="1">
    <source>
        <dbReference type="EMBL" id="TQD96366.1"/>
    </source>
</evidence>
<sequence length="110" mass="12406">MQDTFSSLAYGKLLGISRNMLKTDVVNMLAGYNLSLEDVRVDYNRAFRRMGMLTDRSGTILLPMMEKLSFPESSKFATVRCTSQTESIYALLAKKKGPCQNGQILMRVLQ</sequence>
<dbReference type="PANTHER" id="PTHR48167:SF2">
    <property type="entry name" value="EXPRESSED PROTEIN"/>
    <property type="match status" value="1"/>
</dbReference>
<name>A0A540MCA8_MALBA</name>
<accession>A0A540MCA8</accession>
<dbReference type="AlphaFoldDB" id="A0A540MCA8"/>
<dbReference type="PANTHER" id="PTHR48167">
    <property type="entry name" value="EXPRESSED PROTEIN"/>
    <property type="match status" value="1"/>
</dbReference>
<organism evidence="1 2">
    <name type="scientific">Malus baccata</name>
    <name type="common">Siberian crab apple</name>
    <name type="synonym">Pyrus baccata</name>
    <dbReference type="NCBI Taxonomy" id="106549"/>
    <lineage>
        <taxon>Eukaryota</taxon>
        <taxon>Viridiplantae</taxon>
        <taxon>Streptophyta</taxon>
        <taxon>Embryophyta</taxon>
        <taxon>Tracheophyta</taxon>
        <taxon>Spermatophyta</taxon>
        <taxon>Magnoliopsida</taxon>
        <taxon>eudicotyledons</taxon>
        <taxon>Gunneridae</taxon>
        <taxon>Pentapetalae</taxon>
        <taxon>rosids</taxon>
        <taxon>fabids</taxon>
        <taxon>Rosales</taxon>
        <taxon>Rosaceae</taxon>
        <taxon>Amygdaloideae</taxon>
        <taxon>Maleae</taxon>
        <taxon>Malus</taxon>
    </lineage>
</organism>
<reference evidence="1 2" key="1">
    <citation type="journal article" date="2019" name="G3 (Bethesda)">
        <title>Sequencing of a Wild Apple (Malus baccata) Genome Unravels the Differences Between Cultivated and Wild Apple Species Regarding Disease Resistance and Cold Tolerance.</title>
        <authorList>
            <person name="Chen X."/>
        </authorList>
    </citation>
    <scope>NUCLEOTIDE SEQUENCE [LARGE SCALE GENOMIC DNA]</scope>
    <source>
        <strain evidence="2">cv. Shandingzi</strain>
        <tissue evidence="1">Leaves</tissue>
    </source>
</reference>
<dbReference type="Proteomes" id="UP000315295">
    <property type="component" value="Unassembled WGS sequence"/>
</dbReference>
<keyword evidence="2" id="KW-1185">Reference proteome</keyword>